<evidence type="ECO:0000259" key="1">
    <source>
        <dbReference type="Pfam" id="PF08522"/>
    </source>
</evidence>
<dbReference type="AlphaFoldDB" id="W0F810"/>
<dbReference type="KEGG" id="nso:NIASO_10650"/>
<protein>
    <recommendedName>
        <fullName evidence="1">BT-3987-like N-terminal domain-containing protein</fullName>
    </recommendedName>
</protein>
<dbReference type="Proteomes" id="UP000003586">
    <property type="component" value="Chromosome"/>
</dbReference>
<evidence type="ECO:0000313" key="2">
    <source>
        <dbReference type="EMBL" id="AHF17599.1"/>
    </source>
</evidence>
<dbReference type="InterPro" id="IPR013728">
    <property type="entry name" value="BT_3987-like_N"/>
</dbReference>
<dbReference type="Gene3D" id="2.60.40.1740">
    <property type="entry name" value="hypothetical protein (bacova_03559)"/>
    <property type="match status" value="1"/>
</dbReference>
<dbReference type="Pfam" id="PF08522">
    <property type="entry name" value="BT_3987-like_N"/>
    <property type="match status" value="1"/>
</dbReference>
<dbReference type="eggNOG" id="ENOG50338JN">
    <property type="taxonomic scope" value="Bacteria"/>
</dbReference>
<organism evidence="2 3">
    <name type="scientific">Niabella soli DSM 19437</name>
    <dbReference type="NCBI Taxonomy" id="929713"/>
    <lineage>
        <taxon>Bacteria</taxon>
        <taxon>Pseudomonadati</taxon>
        <taxon>Bacteroidota</taxon>
        <taxon>Chitinophagia</taxon>
        <taxon>Chitinophagales</taxon>
        <taxon>Chitinophagaceae</taxon>
        <taxon>Niabella</taxon>
    </lineage>
</organism>
<accession>W0F810</accession>
<sequence length="296" mass="32167">MKERIGNIDTGNGNTTNLVEFKNTGNNMAQPSSKYPSYNKDLGVAKVGDKFAMNINVGYSGTEAAAPEDITVNLELDQAALQLYNDQNGAEFEVPPTSVYAFPATAVIKKGSNQATVQLAITISADFDYNKTYAIPLKIKSTSPAKTISQNFGSALYSFLVRNKYDGRYTLTGHHNRAPYDFPYETEIHLMTTGASSVAFYWPDAESYGHPIGVGPDNDLSWYGSAISPVIVFDPATDKITSAYNIGGATVISLYTGAGALSNLQDQSTKTIYVSWMYGGNPQRAFFDTLKYIGPR</sequence>
<name>W0F810_9BACT</name>
<dbReference type="EMBL" id="CP007035">
    <property type="protein sequence ID" value="AHF17599.1"/>
    <property type="molecule type" value="Genomic_DNA"/>
</dbReference>
<gene>
    <name evidence="2" type="ORF">NIASO_10650</name>
</gene>
<dbReference type="STRING" id="929713.NIASO_10650"/>
<proteinExistence type="predicted"/>
<reference evidence="2 3" key="1">
    <citation type="submission" date="2013-12" db="EMBL/GenBank/DDBJ databases">
        <authorList>
            <consortium name="DOE Joint Genome Institute"/>
            <person name="Eisen J."/>
            <person name="Huntemann M."/>
            <person name="Han J."/>
            <person name="Chen A."/>
            <person name="Kyrpides N."/>
            <person name="Mavromatis K."/>
            <person name="Markowitz V."/>
            <person name="Palaniappan K."/>
            <person name="Ivanova N."/>
            <person name="Schaumberg A."/>
            <person name="Pati A."/>
            <person name="Liolios K."/>
            <person name="Nordberg H.P."/>
            <person name="Cantor M.N."/>
            <person name="Hua S.X."/>
            <person name="Woyke T."/>
        </authorList>
    </citation>
    <scope>NUCLEOTIDE SEQUENCE [LARGE SCALE GENOMIC DNA]</scope>
    <source>
        <strain evidence="3">DSM 19437</strain>
    </source>
</reference>
<keyword evidence="3" id="KW-1185">Reference proteome</keyword>
<feature type="domain" description="BT-3987-like N-terminal" evidence="1">
    <location>
        <begin position="33"/>
        <end position="145"/>
    </location>
</feature>
<dbReference type="RefSeq" id="WP_025298857.1">
    <property type="nucleotide sequence ID" value="NZ_CP007035.1"/>
</dbReference>
<dbReference type="HOGENOM" id="CLU_939506_0_0_10"/>
<evidence type="ECO:0000313" key="3">
    <source>
        <dbReference type="Proteomes" id="UP000003586"/>
    </source>
</evidence>